<protein>
    <submittedName>
        <fullName evidence="2">Transposase (Putative), gypsy type</fullName>
    </submittedName>
</protein>
<evidence type="ECO:0000313" key="2">
    <source>
        <dbReference type="EMBL" id="GFD05640.1"/>
    </source>
</evidence>
<reference evidence="2" key="1">
    <citation type="journal article" date="2019" name="Sci. Rep.">
        <title>Draft genome of Tanacetum cinerariifolium, the natural source of mosquito coil.</title>
        <authorList>
            <person name="Yamashiro T."/>
            <person name="Shiraishi A."/>
            <person name="Satake H."/>
            <person name="Nakayama K."/>
        </authorList>
    </citation>
    <scope>NUCLEOTIDE SEQUENCE</scope>
</reference>
<feature type="non-terminal residue" evidence="2">
    <location>
        <position position="153"/>
    </location>
</feature>
<evidence type="ECO:0000256" key="1">
    <source>
        <dbReference type="SAM" id="MobiDB-lite"/>
    </source>
</evidence>
<name>A0A699T766_TANCI</name>
<gene>
    <name evidence="2" type="ORF">Tci_877609</name>
</gene>
<dbReference type="EMBL" id="BKCJ011219701">
    <property type="protein sequence ID" value="GFD05640.1"/>
    <property type="molecule type" value="Genomic_DNA"/>
</dbReference>
<dbReference type="AlphaFoldDB" id="A0A699T766"/>
<feature type="region of interest" description="Disordered" evidence="1">
    <location>
        <begin position="82"/>
        <end position="153"/>
    </location>
</feature>
<organism evidence="2">
    <name type="scientific">Tanacetum cinerariifolium</name>
    <name type="common">Dalmatian daisy</name>
    <name type="synonym">Chrysanthemum cinerariifolium</name>
    <dbReference type="NCBI Taxonomy" id="118510"/>
    <lineage>
        <taxon>Eukaryota</taxon>
        <taxon>Viridiplantae</taxon>
        <taxon>Streptophyta</taxon>
        <taxon>Embryophyta</taxon>
        <taxon>Tracheophyta</taxon>
        <taxon>Spermatophyta</taxon>
        <taxon>Magnoliopsida</taxon>
        <taxon>eudicotyledons</taxon>
        <taxon>Gunneridae</taxon>
        <taxon>Pentapetalae</taxon>
        <taxon>asterids</taxon>
        <taxon>campanulids</taxon>
        <taxon>Asterales</taxon>
        <taxon>Asteraceae</taxon>
        <taxon>Asteroideae</taxon>
        <taxon>Anthemideae</taxon>
        <taxon>Anthemidinae</taxon>
        <taxon>Tanacetum</taxon>
    </lineage>
</organism>
<proteinExistence type="predicted"/>
<feature type="compositionally biased region" description="Low complexity" evidence="1">
    <location>
        <begin position="89"/>
        <end position="111"/>
    </location>
</feature>
<sequence>CYTKPLDSLKNWNNRFFWVDECVFPTAVDWRTNASKDGMPANGTYSMEAVRALDTYRTPIQKQPEMLLCLFGISRRYYLGDEVPPPEEVPTTAAPGTDQAVETVAVEPPAVREIRKRGHEGIDANTPPKSLRRDHADFRPSGSSRGGKSLAAM</sequence>
<comment type="caution">
    <text evidence="2">The sequence shown here is derived from an EMBL/GenBank/DDBJ whole genome shotgun (WGS) entry which is preliminary data.</text>
</comment>
<feature type="non-terminal residue" evidence="2">
    <location>
        <position position="1"/>
    </location>
</feature>
<accession>A0A699T766</accession>